<dbReference type="InterPro" id="IPR022267">
    <property type="entry name" value="Asp2"/>
</dbReference>
<reference evidence="1 2" key="1">
    <citation type="journal article" date="2015" name="Genome Announc.">
        <title>Expanding the biotechnology potential of lactobacilli through comparative genomics of 213 strains and associated genera.</title>
        <authorList>
            <person name="Sun Z."/>
            <person name="Harris H.M."/>
            <person name="McCann A."/>
            <person name="Guo C."/>
            <person name="Argimon S."/>
            <person name="Zhang W."/>
            <person name="Yang X."/>
            <person name="Jeffery I.B."/>
            <person name="Cooney J.C."/>
            <person name="Kagawa T.F."/>
            <person name="Liu W."/>
            <person name="Song Y."/>
            <person name="Salvetti E."/>
            <person name="Wrobel A."/>
            <person name="Rasinkangas P."/>
            <person name="Parkhill J."/>
            <person name="Rea M.C."/>
            <person name="O'Sullivan O."/>
            <person name="Ritari J."/>
            <person name="Douillard F.P."/>
            <person name="Paul Ross R."/>
            <person name="Yang R."/>
            <person name="Briner A.E."/>
            <person name="Felis G.E."/>
            <person name="de Vos W.M."/>
            <person name="Barrangou R."/>
            <person name="Klaenhammer T.R."/>
            <person name="Caufield P.W."/>
            <person name="Cui Y."/>
            <person name="Zhang H."/>
            <person name="O'Toole P.W."/>
        </authorList>
    </citation>
    <scope>NUCLEOTIDE SEQUENCE [LARGE SCALE GENOMIC DNA]</scope>
    <source>
        <strain evidence="1 2">DSM 16634</strain>
    </source>
</reference>
<dbReference type="Pfam" id="PF16929">
    <property type="entry name" value="Asp2"/>
    <property type="match status" value="1"/>
</dbReference>
<organism evidence="1 2">
    <name type="scientific">Ligilactobacillus apodemi DSM 16634 = JCM 16172</name>
    <dbReference type="NCBI Taxonomy" id="1423724"/>
    <lineage>
        <taxon>Bacteria</taxon>
        <taxon>Bacillati</taxon>
        <taxon>Bacillota</taxon>
        <taxon>Bacilli</taxon>
        <taxon>Lactobacillales</taxon>
        <taxon>Lactobacillaceae</taxon>
        <taxon>Ligilactobacillus</taxon>
    </lineage>
</organism>
<dbReference type="Proteomes" id="UP000051324">
    <property type="component" value="Unassembled WGS sequence"/>
</dbReference>
<dbReference type="NCBIfam" id="TIGR03712">
    <property type="entry name" value="acc_sec_asp2"/>
    <property type="match status" value="1"/>
</dbReference>
<accession>A0A0R1U777</accession>
<evidence type="ECO:0000313" key="1">
    <source>
        <dbReference type="EMBL" id="KRL87338.1"/>
    </source>
</evidence>
<dbReference type="PATRIC" id="fig|1423724.4.peg.1834"/>
<evidence type="ECO:0000313" key="2">
    <source>
        <dbReference type="Proteomes" id="UP000051324"/>
    </source>
</evidence>
<dbReference type="InterPro" id="IPR029058">
    <property type="entry name" value="AB_hydrolase_fold"/>
</dbReference>
<dbReference type="SUPFAM" id="SSF53474">
    <property type="entry name" value="alpha/beta-Hydrolases"/>
    <property type="match status" value="1"/>
</dbReference>
<dbReference type="STRING" id="1423724.FC32_GL001763"/>
<protein>
    <submittedName>
        <fullName evidence="1">Accessory secretory protein Asp2</fullName>
    </submittedName>
</protein>
<dbReference type="EMBL" id="AZFT01000004">
    <property type="protein sequence ID" value="KRL87338.1"/>
    <property type="molecule type" value="Genomic_DNA"/>
</dbReference>
<comment type="caution">
    <text evidence="1">The sequence shown here is derived from an EMBL/GenBank/DDBJ whole genome shotgun (WGS) entry which is preliminary data.</text>
</comment>
<dbReference type="ESTHER" id="9laco-a0a0r1u777">
    <property type="family name" value="Asp2"/>
</dbReference>
<sequence>MKILQIGNENLGLQAQLSADTEWKYCELTKITELIAFYADNEDEKFDFAAVFFTSYLSEEQLAPLKKYLSAYRVFVVEGLKIPELEQKYCPWHFKLADLAQTVKDVEKNFFKRQYGENIAVEQISLNQSFTGEKTYLGRHKLKLVGNFGKEFTPLVFWRRNLDINAENDLEFWPVYQKSANVAVKLVIKVITGAGELKQYEFDEHALQRPVIIKSEQKGYVSLSLWAKGKGDLELGNINWRLSRNQYGTLILGGQRYADAERDELFYYFEPGDLTPPLNVYFAGYQQRTGFEGYFMMKRMGKPFILFADPRLEGGSFYLGSQQYEQQIQFILKTTLEKLGFKPEDLILSGLSMGTTGALYYGSKVGPTAVIVGKPLVNLGTIAQNNMLHRANEFDTSLDLLLKLRKEVSSEQAKALNAQMLATLKDSKLAQSQLALAYMREDDYDDQAFHDLVEVLPSDEGKIIGHGYTGRHNDESSKIVRWYLQQYEASLQQFEDDEDERI</sequence>
<name>A0A0R1U777_9LACO</name>
<dbReference type="RefSeq" id="WP_025086977.1">
    <property type="nucleotide sequence ID" value="NZ_AZFT01000004.1"/>
</dbReference>
<keyword evidence="2" id="KW-1185">Reference proteome</keyword>
<gene>
    <name evidence="1" type="ORF">FC32_GL001763</name>
</gene>
<dbReference type="AlphaFoldDB" id="A0A0R1U777"/>
<dbReference type="GO" id="GO:0015031">
    <property type="term" value="P:protein transport"/>
    <property type="evidence" value="ECO:0007669"/>
    <property type="project" value="InterPro"/>
</dbReference>
<proteinExistence type="predicted"/>
<dbReference type="OrthoDB" id="9768578at2"/>
<dbReference type="eggNOG" id="COG1073">
    <property type="taxonomic scope" value="Bacteria"/>
</dbReference>